<name>A0A8S9KJI2_BRACR</name>
<organism evidence="2">
    <name type="scientific">Brassica cretica</name>
    <name type="common">Mustard</name>
    <dbReference type="NCBI Taxonomy" id="69181"/>
    <lineage>
        <taxon>Eukaryota</taxon>
        <taxon>Viridiplantae</taxon>
        <taxon>Streptophyta</taxon>
        <taxon>Embryophyta</taxon>
        <taxon>Tracheophyta</taxon>
        <taxon>Spermatophyta</taxon>
        <taxon>Magnoliopsida</taxon>
        <taxon>eudicotyledons</taxon>
        <taxon>Gunneridae</taxon>
        <taxon>Pentapetalae</taxon>
        <taxon>rosids</taxon>
        <taxon>malvids</taxon>
        <taxon>Brassicales</taxon>
        <taxon>Brassicaceae</taxon>
        <taxon>Brassiceae</taxon>
        <taxon>Brassica</taxon>
    </lineage>
</organism>
<dbReference type="AlphaFoldDB" id="A0A8S9KJI2"/>
<proteinExistence type="predicted"/>
<protein>
    <submittedName>
        <fullName evidence="2">Uncharacterized protein</fullName>
    </submittedName>
</protein>
<gene>
    <name evidence="2" type="ORF">F2Q70_00042437</name>
</gene>
<feature type="region of interest" description="Disordered" evidence="1">
    <location>
        <begin position="35"/>
        <end position="62"/>
    </location>
</feature>
<evidence type="ECO:0000256" key="1">
    <source>
        <dbReference type="SAM" id="MobiDB-lite"/>
    </source>
</evidence>
<dbReference type="EMBL" id="QGKY02000164">
    <property type="protein sequence ID" value="KAF2594091.1"/>
    <property type="molecule type" value="Genomic_DNA"/>
</dbReference>
<evidence type="ECO:0000313" key="2">
    <source>
        <dbReference type="EMBL" id="KAF2594091.1"/>
    </source>
</evidence>
<comment type="caution">
    <text evidence="2">The sequence shown here is derived from an EMBL/GenBank/DDBJ whole genome shotgun (WGS) entry which is preliminary data.</text>
</comment>
<accession>A0A8S9KJI2</accession>
<sequence length="87" mass="9945">MISWGPNTNATDGIRSQTEGKIRFEITVAIRTLENPDEAYPPPSIAQYNPNMKPPCGKIPNFKRKNKITKIRELLEKPIALQIQKKR</sequence>
<reference evidence="2" key="1">
    <citation type="submission" date="2019-12" db="EMBL/GenBank/DDBJ databases">
        <title>Genome sequencing and annotation of Brassica cretica.</title>
        <authorList>
            <person name="Studholme D.J."/>
            <person name="Sarris P.F."/>
        </authorList>
    </citation>
    <scope>NUCLEOTIDE SEQUENCE</scope>
    <source>
        <strain evidence="2">PFS-102/07</strain>
        <tissue evidence="2">Leaf</tissue>
    </source>
</reference>